<dbReference type="PROSITE" id="PS50157">
    <property type="entry name" value="ZINC_FINGER_C2H2_2"/>
    <property type="match status" value="1"/>
</dbReference>
<sequence>MMESARLISSSSKLLLCVHAADAIRFFRLYINNRADSRFARISFYALGIRSAAHEAQPSSNRLIMEPCPLCGLEKQIEEFKKKRRREKLIESCTTVQNCKHCEKVFSSKLCLRRHEKKAHPDKYTEKKLARIWCPLCFKIMKHHRDLVHHAQAAHAETPGKYRVEVISFPNVDEFEKWRRSTEEHDVTSRSIVSTKRGPAGKIKYLRCHRAALNAKDKTSIGSTIKHSRKVVPFCTAYMKIHIVALETDSLEANQAIQVVVVDKMFGITLITLTPVDLRTGRAGASNSSICPDRVPE</sequence>
<dbReference type="Proteomes" id="UP001303046">
    <property type="component" value="Unassembled WGS sequence"/>
</dbReference>
<keyword evidence="1" id="KW-0863">Zinc-finger</keyword>
<dbReference type="InterPro" id="IPR013087">
    <property type="entry name" value="Znf_C2H2_type"/>
</dbReference>
<dbReference type="EMBL" id="JAVFWL010000004">
    <property type="protein sequence ID" value="KAK6748507.1"/>
    <property type="molecule type" value="Genomic_DNA"/>
</dbReference>
<name>A0ABR1DDF2_NECAM</name>
<keyword evidence="4" id="KW-1185">Reference proteome</keyword>
<evidence type="ECO:0000313" key="3">
    <source>
        <dbReference type="EMBL" id="KAK6748507.1"/>
    </source>
</evidence>
<accession>A0ABR1DDF2</accession>
<dbReference type="PANTHER" id="PTHR33936">
    <property type="entry name" value="PROTEIN CBG17840"/>
    <property type="match status" value="1"/>
</dbReference>
<keyword evidence="1" id="KW-0862">Zinc</keyword>
<proteinExistence type="predicted"/>
<dbReference type="InterPro" id="IPR052797">
    <property type="entry name" value="RegFact_GeneExpr_CellDeath"/>
</dbReference>
<protein>
    <recommendedName>
        <fullName evidence="2">C2H2-type domain-containing protein</fullName>
    </recommendedName>
</protein>
<reference evidence="3 4" key="1">
    <citation type="submission" date="2023-08" db="EMBL/GenBank/DDBJ databases">
        <title>A Necator americanus chromosomal reference genome.</title>
        <authorList>
            <person name="Ilik V."/>
            <person name="Petrzelkova K.J."/>
            <person name="Pardy F."/>
            <person name="Fuh T."/>
            <person name="Niatou-Singa F.S."/>
            <person name="Gouil Q."/>
            <person name="Baker L."/>
            <person name="Ritchie M.E."/>
            <person name="Jex A.R."/>
            <person name="Gazzola D."/>
            <person name="Li H."/>
            <person name="Toshio Fujiwara R."/>
            <person name="Zhan B."/>
            <person name="Aroian R.V."/>
            <person name="Pafco B."/>
            <person name="Schwarz E.M."/>
        </authorList>
    </citation>
    <scope>NUCLEOTIDE SEQUENCE [LARGE SCALE GENOMIC DNA]</scope>
    <source>
        <strain evidence="3 4">Aroian</strain>
        <tissue evidence="3">Whole animal</tissue>
    </source>
</reference>
<evidence type="ECO:0000259" key="2">
    <source>
        <dbReference type="PROSITE" id="PS50157"/>
    </source>
</evidence>
<organism evidence="3 4">
    <name type="scientific">Necator americanus</name>
    <name type="common">Human hookworm</name>
    <dbReference type="NCBI Taxonomy" id="51031"/>
    <lineage>
        <taxon>Eukaryota</taxon>
        <taxon>Metazoa</taxon>
        <taxon>Ecdysozoa</taxon>
        <taxon>Nematoda</taxon>
        <taxon>Chromadorea</taxon>
        <taxon>Rhabditida</taxon>
        <taxon>Rhabditina</taxon>
        <taxon>Rhabditomorpha</taxon>
        <taxon>Strongyloidea</taxon>
        <taxon>Ancylostomatidae</taxon>
        <taxon>Bunostominae</taxon>
        <taxon>Necator</taxon>
    </lineage>
</organism>
<feature type="domain" description="C2H2-type" evidence="2">
    <location>
        <begin position="97"/>
        <end position="125"/>
    </location>
</feature>
<dbReference type="SMART" id="SM00355">
    <property type="entry name" value="ZnF_C2H2"/>
    <property type="match status" value="2"/>
</dbReference>
<dbReference type="Gene3D" id="3.30.160.60">
    <property type="entry name" value="Classic Zinc Finger"/>
    <property type="match status" value="1"/>
</dbReference>
<comment type="caution">
    <text evidence="3">The sequence shown here is derived from an EMBL/GenBank/DDBJ whole genome shotgun (WGS) entry which is preliminary data.</text>
</comment>
<gene>
    <name evidence="3" type="primary">Necator_chrIV.g14539</name>
    <name evidence="3" type="ORF">RB195_001245</name>
</gene>
<keyword evidence="1" id="KW-0479">Metal-binding</keyword>
<evidence type="ECO:0000313" key="4">
    <source>
        <dbReference type="Proteomes" id="UP001303046"/>
    </source>
</evidence>
<dbReference type="PROSITE" id="PS00028">
    <property type="entry name" value="ZINC_FINGER_C2H2_1"/>
    <property type="match status" value="1"/>
</dbReference>
<dbReference type="PANTHER" id="PTHR33936:SF24">
    <property type="entry name" value="C2H2-TYPE DOMAIN-CONTAINING PROTEIN"/>
    <property type="match status" value="1"/>
</dbReference>
<evidence type="ECO:0000256" key="1">
    <source>
        <dbReference type="PROSITE-ProRule" id="PRU00042"/>
    </source>
</evidence>